<dbReference type="EMBL" id="VIWT01000003">
    <property type="protein sequence ID" value="TWF90380.1"/>
    <property type="molecule type" value="Genomic_DNA"/>
</dbReference>
<evidence type="ECO:0000313" key="2">
    <source>
        <dbReference type="Proteomes" id="UP000317940"/>
    </source>
</evidence>
<proteinExistence type="predicted"/>
<dbReference type="AlphaFoldDB" id="A0A561TTE5"/>
<evidence type="ECO:0000313" key="1">
    <source>
        <dbReference type="EMBL" id="TWF90380.1"/>
    </source>
</evidence>
<dbReference type="Proteomes" id="UP000317940">
    <property type="component" value="Unassembled WGS sequence"/>
</dbReference>
<name>A0A561TTE5_9ACTN</name>
<sequence length="114" mass="12232">MGATNYSYGGDWRGKSGSDKILIWLKPVPEGRDGHATISDSAGKGGPGRFLVTRTGFLVLMIDGDTSRRPLYTVKSVTCTKSTGFVPVVAVSFTVLSTESNITYTMSKLIPLQL</sequence>
<gene>
    <name evidence="1" type="ORF">FHX73_13424</name>
</gene>
<organism evidence="1 2">
    <name type="scientific">Kitasatospora viridis</name>
    <dbReference type="NCBI Taxonomy" id="281105"/>
    <lineage>
        <taxon>Bacteria</taxon>
        <taxon>Bacillati</taxon>
        <taxon>Actinomycetota</taxon>
        <taxon>Actinomycetes</taxon>
        <taxon>Kitasatosporales</taxon>
        <taxon>Streptomycetaceae</taxon>
        <taxon>Kitasatospora</taxon>
    </lineage>
</organism>
<accession>A0A561TTE5</accession>
<reference evidence="1 2" key="1">
    <citation type="submission" date="2019-06" db="EMBL/GenBank/DDBJ databases">
        <title>Sequencing the genomes of 1000 actinobacteria strains.</title>
        <authorList>
            <person name="Klenk H.-P."/>
        </authorList>
    </citation>
    <scope>NUCLEOTIDE SEQUENCE [LARGE SCALE GENOMIC DNA]</scope>
    <source>
        <strain evidence="1 2">DSM 44826</strain>
    </source>
</reference>
<protein>
    <submittedName>
        <fullName evidence="1">Uncharacterized protein</fullName>
    </submittedName>
</protein>
<comment type="caution">
    <text evidence="1">The sequence shown here is derived from an EMBL/GenBank/DDBJ whole genome shotgun (WGS) entry which is preliminary data.</text>
</comment>
<keyword evidence="2" id="KW-1185">Reference proteome</keyword>